<evidence type="ECO:0000313" key="2">
    <source>
        <dbReference type="EMBL" id="KAF4677420.1"/>
    </source>
</evidence>
<feature type="compositionally biased region" description="Polar residues" evidence="1">
    <location>
        <begin position="600"/>
        <end position="609"/>
    </location>
</feature>
<sequence length="768" mass="84560">MSVPNSSSITASRPVKSYHTFSLLASPDIDLPYGPGKISNSVGAIAEHILTHQRLTEIESVLVHLIRRSDEMQRRMVDLGHRLPNMVAKEELQLANEVTRKAFKGQVDGLREDISAAKVSLSQQGHIHRLSPKHNLPTTERYATAKDFELLDQRVRELTHEVNLDNKAFKEGLSTCRSDINKSTVTVEMLADESTAMKTRVKAIQVELATHGSSSGDGISPVEMGLVSEDEVDGKLADMRDSILATVGRDLTARMEDNRQGLREEIENSMRDKLQQVELSFSELRTEADARFTNIDQNVSQISSSLGTPEEVKALRKLASRSALGVEDDLSTKKVREIEEQLERSGAAQKEMDATVGLLSEGYDVIKRNVAQLKKTIGRAHEHLRSHDDEIEDLKGAVVLLLREPVEPTEPVKMDETSPPSLQRQEVERRCVNSCGLAMLPAAMANESAAHGLGNMPIGDVPMDRVAALTMRTTTASVGRQLFNDRRYKKRRGNGDASRTWQPVPPATSRFHGHPGGRTLAGPWRPVRRLNLDCYSTIRRARRGSPRVGGGGLGKSGASGSNVQGSLLRNLAQGQCTILPALEDLAGLFSDDEDELYTKPPNTSRTNTPPARATTVDPSTNIVDYYGKSYWREKSLLMDAELDNTIEQLDNFLLSLYGRVDEVQSAHYEVSDSNSSVIEDPCQSRPPEGQFTKQALLRSIHPSLVRDLALPDASMAREQRLSSARLSKGLGPRPVGHEQGSLADLRAVLQQIKEKASSTLRQSSKAPP</sequence>
<feature type="region of interest" description="Disordered" evidence="1">
    <location>
        <begin position="720"/>
        <end position="742"/>
    </location>
</feature>
<dbReference type="EMBL" id="JAAPAO010000014">
    <property type="protein sequence ID" value="KAF4677420.1"/>
    <property type="molecule type" value="Genomic_DNA"/>
</dbReference>
<gene>
    <name evidence="2" type="ORF">FOL47_001632</name>
</gene>
<reference evidence="2 3" key="1">
    <citation type="submission" date="2020-04" db="EMBL/GenBank/DDBJ databases">
        <title>Perkinsus chesapeaki whole genome sequence.</title>
        <authorList>
            <person name="Bogema D.R."/>
        </authorList>
    </citation>
    <scope>NUCLEOTIDE SEQUENCE [LARGE SCALE GENOMIC DNA]</scope>
    <source>
        <strain evidence="2">ATCC PRA-425</strain>
    </source>
</reference>
<feature type="region of interest" description="Disordered" evidence="1">
    <location>
        <begin position="593"/>
        <end position="616"/>
    </location>
</feature>
<dbReference type="Proteomes" id="UP000591131">
    <property type="component" value="Unassembled WGS sequence"/>
</dbReference>
<proteinExistence type="predicted"/>
<evidence type="ECO:0000313" key="3">
    <source>
        <dbReference type="Proteomes" id="UP000591131"/>
    </source>
</evidence>
<dbReference type="AlphaFoldDB" id="A0A7J6N1Y2"/>
<accession>A0A7J6N1Y2</accession>
<dbReference type="OrthoDB" id="10646769at2759"/>
<protein>
    <submittedName>
        <fullName evidence="2">Uncharacterized protein</fullName>
    </submittedName>
</protein>
<feature type="region of interest" description="Disordered" evidence="1">
    <location>
        <begin position="490"/>
        <end position="523"/>
    </location>
</feature>
<name>A0A7J6N1Y2_PERCH</name>
<evidence type="ECO:0000256" key="1">
    <source>
        <dbReference type="SAM" id="MobiDB-lite"/>
    </source>
</evidence>
<organism evidence="2 3">
    <name type="scientific">Perkinsus chesapeaki</name>
    <name type="common">Clam parasite</name>
    <name type="synonym">Perkinsus andrewsi</name>
    <dbReference type="NCBI Taxonomy" id="330153"/>
    <lineage>
        <taxon>Eukaryota</taxon>
        <taxon>Sar</taxon>
        <taxon>Alveolata</taxon>
        <taxon>Perkinsozoa</taxon>
        <taxon>Perkinsea</taxon>
        <taxon>Perkinsida</taxon>
        <taxon>Perkinsidae</taxon>
        <taxon>Perkinsus</taxon>
    </lineage>
</organism>
<keyword evidence="3" id="KW-1185">Reference proteome</keyword>
<comment type="caution">
    <text evidence="2">The sequence shown here is derived from an EMBL/GenBank/DDBJ whole genome shotgun (WGS) entry which is preliminary data.</text>
</comment>